<feature type="transmembrane region" description="Helical" evidence="5">
    <location>
        <begin position="452"/>
        <end position="474"/>
    </location>
</feature>
<feature type="transmembrane region" description="Helical" evidence="5">
    <location>
        <begin position="145"/>
        <end position="165"/>
    </location>
</feature>
<proteinExistence type="predicted"/>
<protein>
    <submittedName>
        <fullName evidence="7">Amino acid transporter family protein</fullName>
    </submittedName>
</protein>
<keyword evidence="2 5" id="KW-0812">Transmembrane</keyword>
<evidence type="ECO:0000256" key="4">
    <source>
        <dbReference type="ARBA" id="ARBA00023136"/>
    </source>
</evidence>
<feature type="transmembrane region" description="Helical" evidence="5">
    <location>
        <begin position="29"/>
        <end position="50"/>
    </location>
</feature>
<feature type="transmembrane region" description="Helical" evidence="5">
    <location>
        <begin position="263"/>
        <end position="286"/>
    </location>
</feature>
<accession>A0A146K676</accession>
<dbReference type="PANTHER" id="PTHR22950">
    <property type="entry name" value="AMINO ACID TRANSPORTER"/>
    <property type="match status" value="1"/>
</dbReference>
<dbReference type="EMBL" id="GDID01004263">
    <property type="protein sequence ID" value="JAP92343.1"/>
    <property type="molecule type" value="Transcribed_RNA"/>
</dbReference>
<dbReference type="GO" id="GO:0016020">
    <property type="term" value="C:membrane"/>
    <property type="evidence" value="ECO:0007669"/>
    <property type="project" value="UniProtKB-SubCell"/>
</dbReference>
<organism evidence="7">
    <name type="scientific">Trepomonas sp. PC1</name>
    <dbReference type="NCBI Taxonomy" id="1076344"/>
    <lineage>
        <taxon>Eukaryota</taxon>
        <taxon>Metamonada</taxon>
        <taxon>Diplomonadida</taxon>
        <taxon>Hexamitidae</taxon>
        <taxon>Hexamitinae</taxon>
        <taxon>Trepomonas</taxon>
    </lineage>
</organism>
<evidence type="ECO:0000259" key="6">
    <source>
        <dbReference type="Pfam" id="PF01490"/>
    </source>
</evidence>
<feature type="domain" description="Amino acid transporter transmembrane" evidence="6">
    <location>
        <begin position="9"/>
        <end position="407"/>
    </location>
</feature>
<dbReference type="Pfam" id="PF01490">
    <property type="entry name" value="Aa_trans"/>
    <property type="match status" value="1"/>
</dbReference>
<sequence length="481" mass="53856">KNFGLLIGTTMTMANQCLGAAMLQLPFRFSQLGFTLGSVYFVFVTIFSFWSFRLITKICGECKTYSVRAMLMRTCGKGARLLIDVCTVGMYFGGLCGYCVIGSDYIHSSYMWIAKIKPCKEPTIFDPTECANYLECKDDFQFRNLICIVIMGFGIFLVESFITNIKVLNTISSFALLIVALTVLFVVIRVFQTLTTGELPNAEVPWVRPDPIVPNIPDVAHALIDLPSFFGLYSLQALIPPYYAEVNIPVEERQPLIKMSSDITMIVVAILYYVMAIFGPLIFNGANQNEAYQHDNILNNFSSSDVLMSIVKVMYTVVIIVSFPVVLFTLRSSICSWFGIDRKLSKKHASYFYIIGVSLSCLVAVLAILIPQLSIIMDVFSAIFGCVIFQLMPLMINVNQHKGNRKVAGEESTQTENDYLVINENNVEKITDSEENEEIIGTLGEINKGWKIANYISGVIMIIYNAISLIYTLVNLFSQDP</sequence>
<dbReference type="GO" id="GO:0005737">
    <property type="term" value="C:cytoplasm"/>
    <property type="evidence" value="ECO:0007669"/>
    <property type="project" value="TreeGrafter"/>
</dbReference>
<evidence type="ECO:0000256" key="1">
    <source>
        <dbReference type="ARBA" id="ARBA00004141"/>
    </source>
</evidence>
<feature type="non-terminal residue" evidence="7">
    <location>
        <position position="481"/>
    </location>
</feature>
<keyword evidence="3 5" id="KW-1133">Transmembrane helix</keyword>
<evidence type="ECO:0000313" key="7">
    <source>
        <dbReference type="EMBL" id="JAP92343.1"/>
    </source>
</evidence>
<feature type="transmembrane region" description="Helical" evidence="5">
    <location>
        <begin position="351"/>
        <end position="370"/>
    </location>
</feature>
<gene>
    <name evidence="7" type="ORF">TPC1_15748</name>
</gene>
<feature type="transmembrane region" description="Helical" evidence="5">
    <location>
        <begin position="306"/>
        <end position="330"/>
    </location>
</feature>
<dbReference type="AlphaFoldDB" id="A0A146K676"/>
<feature type="transmembrane region" description="Helical" evidence="5">
    <location>
        <begin position="171"/>
        <end position="191"/>
    </location>
</feature>
<evidence type="ECO:0000256" key="5">
    <source>
        <dbReference type="SAM" id="Phobius"/>
    </source>
</evidence>
<evidence type="ECO:0000256" key="3">
    <source>
        <dbReference type="ARBA" id="ARBA00022989"/>
    </source>
</evidence>
<dbReference type="PANTHER" id="PTHR22950:SF702">
    <property type="entry name" value="AMINO ACID TRANSPORTER PROTEIN"/>
    <property type="match status" value="1"/>
</dbReference>
<dbReference type="InterPro" id="IPR013057">
    <property type="entry name" value="AA_transpt_TM"/>
</dbReference>
<comment type="subcellular location">
    <subcellularLocation>
        <location evidence="1">Membrane</location>
        <topology evidence="1">Multi-pass membrane protein</topology>
    </subcellularLocation>
</comment>
<feature type="non-terminal residue" evidence="7">
    <location>
        <position position="1"/>
    </location>
</feature>
<keyword evidence="4 5" id="KW-0472">Membrane</keyword>
<reference evidence="7" key="1">
    <citation type="submission" date="2015-07" db="EMBL/GenBank/DDBJ databases">
        <title>Adaptation to a free-living lifestyle via gene acquisitions in the diplomonad Trepomonas sp. PC1.</title>
        <authorList>
            <person name="Xu F."/>
            <person name="Jerlstrom-Hultqvist J."/>
            <person name="Kolisko M."/>
            <person name="Simpson A.G.B."/>
            <person name="Roger A.J."/>
            <person name="Svard S.G."/>
            <person name="Andersson J.O."/>
        </authorList>
    </citation>
    <scope>NUCLEOTIDE SEQUENCE</scope>
    <source>
        <strain evidence="7">PC1</strain>
    </source>
</reference>
<dbReference type="GO" id="GO:0015179">
    <property type="term" value="F:L-amino acid transmembrane transporter activity"/>
    <property type="evidence" value="ECO:0007669"/>
    <property type="project" value="TreeGrafter"/>
</dbReference>
<name>A0A146K676_9EUKA</name>
<evidence type="ECO:0000256" key="2">
    <source>
        <dbReference type="ARBA" id="ARBA00022692"/>
    </source>
</evidence>
<feature type="transmembrane region" description="Helical" evidence="5">
    <location>
        <begin position="376"/>
        <end position="396"/>
    </location>
</feature>